<feature type="region of interest" description="Disordered" evidence="1">
    <location>
        <begin position="1"/>
        <end position="147"/>
    </location>
</feature>
<feature type="region of interest" description="Disordered" evidence="1">
    <location>
        <begin position="353"/>
        <end position="376"/>
    </location>
</feature>
<feature type="compositionally biased region" description="Basic and acidic residues" evidence="1">
    <location>
        <begin position="68"/>
        <end position="133"/>
    </location>
</feature>
<dbReference type="Gene3D" id="3.30.420.10">
    <property type="entry name" value="Ribonuclease H-like superfamily/Ribonuclease H"/>
    <property type="match status" value="1"/>
</dbReference>
<dbReference type="InterPro" id="IPR038717">
    <property type="entry name" value="Tc1-like_DDE_dom"/>
</dbReference>
<dbReference type="Proteomes" id="UP000615446">
    <property type="component" value="Unassembled WGS sequence"/>
</dbReference>
<feature type="compositionally biased region" description="Basic and acidic residues" evidence="1">
    <location>
        <begin position="33"/>
        <end position="57"/>
    </location>
</feature>
<feature type="domain" description="Tc1-like transposase DDE" evidence="2">
    <location>
        <begin position="258"/>
        <end position="290"/>
    </location>
</feature>
<evidence type="ECO:0000259" key="2">
    <source>
        <dbReference type="Pfam" id="PF13358"/>
    </source>
</evidence>
<feature type="compositionally biased region" description="Acidic residues" evidence="1">
    <location>
        <begin position="134"/>
        <end position="147"/>
    </location>
</feature>
<sequence>MTKRRGVTEKDKATKAAKTTKTIRTYVANSSRDYNKERDKRREEGSEHEQDNLHGQDVDIGEDMLPEQEERNIEKERKENEKKEMERRDKERREKERREKERREKERREKERREKERREKERRERDRREKDKEQEENENDESESEEEIPVQFGAMTNQLQICNWLVLHPSVLHLANKMLDASTKQPSTNLPLTTSTSSPSDNKVDIRKRILSRYVSAIDFTKLSETSLDKLIEFSRKCFKIVWVETEAQISKKRLRNNVSIHKSQRLRNICEEKGIRLEFLPSYSPDYNPPIGAIQFVLLDKATPSDVHIKFKFEPGVRFEEIGGFEKIGEIEEIGEIDEIKVVKGVIDDEVTEESKGSEELKDEIESDKDPYVETGGEGEAIAETLRGEVETIGGEIVDEAEND</sequence>
<organism evidence="3 4">
    <name type="scientific">Rhizophagus clarus</name>
    <dbReference type="NCBI Taxonomy" id="94130"/>
    <lineage>
        <taxon>Eukaryota</taxon>
        <taxon>Fungi</taxon>
        <taxon>Fungi incertae sedis</taxon>
        <taxon>Mucoromycota</taxon>
        <taxon>Glomeromycotina</taxon>
        <taxon>Glomeromycetes</taxon>
        <taxon>Glomerales</taxon>
        <taxon>Glomeraceae</taxon>
        <taxon>Rhizophagus</taxon>
    </lineage>
</organism>
<reference evidence="3" key="1">
    <citation type="submission" date="2019-10" db="EMBL/GenBank/DDBJ databases">
        <title>Conservation and host-specific expression of non-tandemly repeated heterogenous ribosome RNA gene in arbuscular mycorrhizal fungi.</title>
        <authorList>
            <person name="Maeda T."/>
            <person name="Kobayashi Y."/>
            <person name="Nakagawa T."/>
            <person name="Ezawa T."/>
            <person name="Yamaguchi K."/>
            <person name="Bino T."/>
            <person name="Nishimoto Y."/>
            <person name="Shigenobu S."/>
            <person name="Kawaguchi M."/>
        </authorList>
    </citation>
    <scope>NUCLEOTIDE SEQUENCE</scope>
    <source>
        <strain evidence="3">HR1</strain>
    </source>
</reference>
<dbReference type="AlphaFoldDB" id="A0A8H3LVS3"/>
<dbReference type="GO" id="GO:0003676">
    <property type="term" value="F:nucleic acid binding"/>
    <property type="evidence" value="ECO:0007669"/>
    <property type="project" value="InterPro"/>
</dbReference>
<dbReference type="InterPro" id="IPR036397">
    <property type="entry name" value="RNaseH_sf"/>
</dbReference>
<gene>
    <name evidence="3" type="ORF">RCL2_001892200</name>
</gene>
<protein>
    <submittedName>
        <fullName evidence="3">Protein split ends isoform X1</fullName>
    </submittedName>
</protein>
<proteinExistence type="predicted"/>
<comment type="caution">
    <text evidence="3">The sequence shown here is derived from an EMBL/GenBank/DDBJ whole genome shotgun (WGS) entry which is preliminary data.</text>
</comment>
<dbReference type="EMBL" id="BLAL01000213">
    <property type="protein sequence ID" value="GES92128.1"/>
    <property type="molecule type" value="Genomic_DNA"/>
</dbReference>
<evidence type="ECO:0000256" key="1">
    <source>
        <dbReference type="SAM" id="MobiDB-lite"/>
    </source>
</evidence>
<accession>A0A8H3LVS3</accession>
<evidence type="ECO:0000313" key="4">
    <source>
        <dbReference type="Proteomes" id="UP000615446"/>
    </source>
</evidence>
<evidence type="ECO:0000313" key="3">
    <source>
        <dbReference type="EMBL" id="GES92128.1"/>
    </source>
</evidence>
<feature type="compositionally biased region" description="Basic and acidic residues" evidence="1">
    <location>
        <begin position="1"/>
        <end position="14"/>
    </location>
</feature>
<name>A0A8H3LVS3_9GLOM</name>
<dbReference type="Pfam" id="PF13358">
    <property type="entry name" value="DDE_3"/>
    <property type="match status" value="1"/>
</dbReference>